<proteinExistence type="predicted"/>
<comment type="caution">
    <text evidence="1">The sequence shown here is derived from an EMBL/GenBank/DDBJ whole genome shotgun (WGS) entry which is preliminary data.</text>
</comment>
<dbReference type="Proteomes" id="UP001328107">
    <property type="component" value="Unassembled WGS sequence"/>
</dbReference>
<accession>A0AAN5I4S9</accession>
<dbReference type="EMBL" id="BTRK01000005">
    <property type="protein sequence ID" value="GMR52242.1"/>
    <property type="molecule type" value="Genomic_DNA"/>
</dbReference>
<name>A0AAN5I4S9_9BILA</name>
<feature type="non-terminal residue" evidence="1">
    <location>
        <position position="80"/>
    </location>
</feature>
<dbReference type="AlphaFoldDB" id="A0AAN5I4S9"/>
<gene>
    <name evidence="1" type="ORF">PMAYCL1PPCAC_22437</name>
</gene>
<feature type="non-terminal residue" evidence="1">
    <location>
        <position position="1"/>
    </location>
</feature>
<evidence type="ECO:0000313" key="2">
    <source>
        <dbReference type="Proteomes" id="UP001328107"/>
    </source>
</evidence>
<reference evidence="2" key="1">
    <citation type="submission" date="2022-10" db="EMBL/GenBank/DDBJ databases">
        <title>Genome assembly of Pristionchus species.</title>
        <authorList>
            <person name="Yoshida K."/>
            <person name="Sommer R.J."/>
        </authorList>
    </citation>
    <scope>NUCLEOTIDE SEQUENCE [LARGE SCALE GENOMIC DNA]</scope>
    <source>
        <strain evidence="2">RS5460</strain>
    </source>
</reference>
<protein>
    <submittedName>
        <fullName evidence="1">Uncharacterized protein</fullName>
    </submittedName>
</protein>
<sequence>SPFILSLAPHSKKINIICDESPLSNPATFITQLAIDVSSSVLVDHSCNSTSFFGLSHSFWKQFLNEKLSNGSFESVHAGN</sequence>
<keyword evidence="2" id="KW-1185">Reference proteome</keyword>
<organism evidence="1 2">
    <name type="scientific">Pristionchus mayeri</name>
    <dbReference type="NCBI Taxonomy" id="1317129"/>
    <lineage>
        <taxon>Eukaryota</taxon>
        <taxon>Metazoa</taxon>
        <taxon>Ecdysozoa</taxon>
        <taxon>Nematoda</taxon>
        <taxon>Chromadorea</taxon>
        <taxon>Rhabditida</taxon>
        <taxon>Rhabditina</taxon>
        <taxon>Diplogasteromorpha</taxon>
        <taxon>Diplogasteroidea</taxon>
        <taxon>Neodiplogasteridae</taxon>
        <taxon>Pristionchus</taxon>
    </lineage>
</organism>
<evidence type="ECO:0000313" key="1">
    <source>
        <dbReference type="EMBL" id="GMR52242.1"/>
    </source>
</evidence>